<keyword evidence="7" id="KW-0862">Zinc</keyword>
<evidence type="ECO:0000313" key="11">
    <source>
        <dbReference type="EMBL" id="KAA3677185.1"/>
    </source>
</evidence>
<comment type="similarity">
    <text evidence="2">Belongs to the peptidase M67C family.</text>
</comment>
<dbReference type="PANTHER" id="PTHR12947:SF13">
    <property type="entry name" value="FI19924P1"/>
    <property type="match status" value="1"/>
</dbReference>
<reference evidence="11 12" key="1">
    <citation type="journal article" date="2019" name="Gigascience">
        <title>Whole-genome sequence of the oriental lung fluke Paragonimus westermani.</title>
        <authorList>
            <person name="Oey H."/>
            <person name="Zakrzewski M."/>
            <person name="Narain K."/>
            <person name="Devi K.R."/>
            <person name="Agatsuma T."/>
            <person name="Nawaratna S."/>
            <person name="Gobert G.N."/>
            <person name="Jones M.K."/>
            <person name="Ragan M.A."/>
            <person name="McManus D.P."/>
            <person name="Krause L."/>
        </authorList>
    </citation>
    <scope>NUCLEOTIDE SEQUENCE [LARGE SCALE GENOMIC DNA]</scope>
    <source>
        <strain evidence="11 12">IND2009</strain>
    </source>
</reference>
<dbReference type="Pfam" id="PF08969">
    <property type="entry name" value="USP8_dimer"/>
    <property type="match status" value="1"/>
</dbReference>
<dbReference type="InterPro" id="IPR044098">
    <property type="entry name" value="STAMBP/STALP-like_MPN"/>
</dbReference>
<dbReference type="Gene3D" id="3.40.140.10">
    <property type="entry name" value="Cytidine Deaminase, domain 2"/>
    <property type="match status" value="1"/>
</dbReference>
<evidence type="ECO:0000256" key="2">
    <source>
        <dbReference type="ARBA" id="ARBA00010981"/>
    </source>
</evidence>
<gene>
    <name evidence="11" type="ORF">DEA37_0000558</name>
</gene>
<dbReference type="GO" id="GO:0016020">
    <property type="term" value="C:membrane"/>
    <property type="evidence" value="ECO:0007669"/>
    <property type="project" value="TreeGrafter"/>
</dbReference>
<evidence type="ECO:0000256" key="8">
    <source>
        <dbReference type="ARBA" id="ARBA00023049"/>
    </source>
</evidence>
<dbReference type="GO" id="GO:0005768">
    <property type="term" value="C:endosome"/>
    <property type="evidence" value="ECO:0007669"/>
    <property type="project" value="TreeGrafter"/>
</dbReference>
<dbReference type="InterPro" id="IPR037518">
    <property type="entry name" value="MPN"/>
</dbReference>
<feature type="domain" description="MPN" evidence="10">
    <location>
        <begin position="232"/>
        <end position="360"/>
    </location>
</feature>
<keyword evidence="5" id="KW-0833">Ubl conjugation pathway</keyword>
<evidence type="ECO:0000256" key="3">
    <source>
        <dbReference type="ARBA" id="ARBA00022670"/>
    </source>
</evidence>
<keyword evidence="4" id="KW-0479">Metal-binding</keyword>
<evidence type="ECO:0000256" key="9">
    <source>
        <dbReference type="SAM" id="Coils"/>
    </source>
</evidence>
<dbReference type="GO" id="GO:0061578">
    <property type="term" value="F:K63-linked deubiquitinase activity"/>
    <property type="evidence" value="ECO:0007669"/>
    <property type="project" value="InterPro"/>
</dbReference>
<sequence length="401" mass="45216">MNQATVQSQSCRTPEERLSALMDFANKIDFVHGLDIQQYFRFMRAMVSMVDTYIRTNQKESAYVLASKFAILYLNHLPKHREYASINPAEKTAWNTRCKTLLNKAEQLKSELYSLYELEHKQFLEAEKAREVEEANKAAEEKIRQSEAAAKARMQQEKRASVLGTLVPKSCSMKSLDGGSPKRLSSPISLGYPALDQPPGETVTSLALIPPPIDRSVKPVTTKTNNYGWSTVRISPLLIQRFLQFAEKNTSDNRETCGSLCGRVAGSEFQITDLVLPKQSGTSDSCATHKEEELFEYTEKHGLLVLGWIHTHPSQTAFLSSVDQHTQLSYQIMLPEAIAIVCSPKFNEIKTFSLTPAYGIPFVRQCKQLGFHPHTQAEPIYEPSQHVVSDEKLVFNVLDLR</sequence>
<evidence type="ECO:0000259" key="10">
    <source>
        <dbReference type="PROSITE" id="PS50249"/>
    </source>
</evidence>
<dbReference type="GO" id="GO:0046872">
    <property type="term" value="F:metal ion binding"/>
    <property type="evidence" value="ECO:0007669"/>
    <property type="project" value="UniProtKB-KW"/>
</dbReference>
<evidence type="ECO:0000256" key="4">
    <source>
        <dbReference type="ARBA" id="ARBA00022723"/>
    </source>
</evidence>
<dbReference type="Proteomes" id="UP000324629">
    <property type="component" value="Unassembled WGS sequence"/>
</dbReference>
<comment type="cofactor">
    <cofactor evidence="1">
        <name>Zn(2+)</name>
        <dbReference type="ChEBI" id="CHEBI:29105"/>
    </cofactor>
</comment>
<dbReference type="PANTHER" id="PTHR12947">
    <property type="entry name" value="AMSH-LIKE PROTEASE"/>
    <property type="match status" value="1"/>
</dbReference>
<dbReference type="EMBL" id="QNGE01001622">
    <property type="protein sequence ID" value="KAA3677185.1"/>
    <property type="molecule type" value="Genomic_DNA"/>
</dbReference>
<dbReference type="AlphaFoldDB" id="A0A5J4NNK3"/>
<dbReference type="PROSITE" id="PS50249">
    <property type="entry name" value="MPN"/>
    <property type="match status" value="1"/>
</dbReference>
<dbReference type="GO" id="GO:0006508">
    <property type="term" value="P:proteolysis"/>
    <property type="evidence" value="ECO:0007669"/>
    <property type="project" value="UniProtKB-KW"/>
</dbReference>
<dbReference type="InterPro" id="IPR015063">
    <property type="entry name" value="USP8_dimer"/>
</dbReference>
<keyword evidence="6" id="KW-0378">Hydrolase</keyword>
<comment type="caution">
    <text evidence="11">The sequence shown here is derived from an EMBL/GenBank/DDBJ whole genome shotgun (WGS) entry which is preliminary data.</text>
</comment>
<keyword evidence="8" id="KW-0482">Metalloprotease</keyword>
<evidence type="ECO:0000256" key="5">
    <source>
        <dbReference type="ARBA" id="ARBA00022786"/>
    </source>
</evidence>
<feature type="coiled-coil region" evidence="9">
    <location>
        <begin position="91"/>
        <end position="156"/>
    </location>
</feature>
<evidence type="ECO:0000256" key="6">
    <source>
        <dbReference type="ARBA" id="ARBA00022801"/>
    </source>
</evidence>
<keyword evidence="3" id="KW-0645">Protease</keyword>
<evidence type="ECO:0000256" key="7">
    <source>
        <dbReference type="ARBA" id="ARBA00022833"/>
    </source>
</evidence>
<dbReference type="Pfam" id="PF01398">
    <property type="entry name" value="JAB"/>
    <property type="match status" value="1"/>
</dbReference>
<dbReference type="InterPro" id="IPR000555">
    <property type="entry name" value="JAMM/MPN+_dom"/>
</dbReference>
<name>A0A5J4NNK3_9TREM</name>
<evidence type="ECO:0000313" key="12">
    <source>
        <dbReference type="Proteomes" id="UP000324629"/>
    </source>
</evidence>
<dbReference type="SUPFAM" id="SSF102712">
    <property type="entry name" value="JAB1/MPN domain"/>
    <property type="match status" value="1"/>
</dbReference>
<keyword evidence="12" id="KW-1185">Reference proteome</keyword>
<dbReference type="CDD" id="cd08066">
    <property type="entry name" value="MPN_AMSH_like"/>
    <property type="match status" value="1"/>
</dbReference>
<protein>
    <submittedName>
        <fullName evidence="11">STAM-binding protein</fullName>
    </submittedName>
</protein>
<proteinExistence type="inferred from homology"/>
<accession>A0A5J4NNK3</accession>
<dbReference type="GO" id="GO:0140492">
    <property type="term" value="F:metal-dependent deubiquitinase activity"/>
    <property type="evidence" value="ECO:0007669"/>
    <property type="project" value="InterPro"/>
</dbReference>
<dbReference type="Gene3D" id="1.20.58.80">
    <property type="entry name" value="Phosphotransferase system, lactose/cellobiose-type IIA subunit"/>
    <property type="match status" value="1"/>
</dbReference>
<keyword evidence="9" id="KW-0175">Coiled coil</keyword>
<organism evidence="11 12">
    <name type="scientific">Paragonimus westermani</name>
    <dbReference type="NCBI Taxonomy" id="34504"/>
    <lineage>
        <taxon>Eukaryota</taxon>
        <taxon>Metazoa</taxon>
        <taxon>Spiralia</taxon>
        <taxon>Lophotrochozoa</taxon>
        <taxon>Platyhelminthes</taxon>
        <taxon>Trematoda</taxon>
        <taxon>Digenea</taxon>
        <taxon>Plagiorchiida</taxon>
        <taxon>Troglotremata</taxon>
        <taxon>Troglotrematidae</taxon>
        <taxon>Paragonimus</taxon>
    </lineage>
</organism>
<dbReference type="GO" id="GO:0070536">
    <property type="term" value="P:protein K63-linked deubiquitination"/>
    <property type="evidence" value="ECO:0007669"/>
    <property type="project" value="InterPro"/>
</dbReference>
<dbReference type="SMART" id="SM00232">
    <property type="entry name" value="JAB_MPN"/>
    <property type="match status" value="1"/>
</dbReference>
<evidence type="ECO:0000256" key="1">
    <source>
        <dbReference type="ARBA" id="ARBA00001947"/>
    </source>
</evidence>